<evidence type="ECO:0000259" key="8">
    <source>
        <dbReference type="PROSITE" id="PS51007"/>
    </source>
</evidence>
<dbReference type="SUPFAM" id="SSF46626">
    <property type="entry name" value="Cytochrome c"/>
    <property type="match status" value="1"/>
</dbReference>
<dbReference type="GO" id="GO:0020037">
    <property type="term" value="F:heme binding"/>
    <property type="evidence" value="ECO:0007669"/>
    <property type="project" value="InterPro"/>
</dbReference>
<reference evidence="9 10" key="1">
    <citation type="journal article" date="2010" name="J. Bacteriol.">
        <title>Genome sequences of Pelagibaca bermudensis HTCC2601T and Maritimibacter alkaliphilus HTCC2654T, the type strains of two marine Roseobacter genera.</title>
        <authorList>
            <person name="Thrash J.C."/>
            <person name="Cho J.C."/>
            <person name="Ferriera S."/>
            <person name="Johnson J."/>
            <person name="Vergin K.L."/>
            <person name="Giovannoni S.J."/>
        </authorList>
    </citation>
    <scope>NUCLEOTIDE SEQUENCE [LARGE SCALE GENOMIC DNA]</scope>
    <source>
        <strain evidence="9 10">HTCC2654</strain>
    </source>
</reference>
<evidence type="ECO:0000256" key="3">
    <source>
        <dbReference type="ARBA" id="ARBA00022723"/>
    </source>
</evidence>
<dbReference type="STRING" id="314271.RB2654_08212"/>
<dbReference type="Gene3D" id="1.10.760.10">
    <property type="entry name" value="Cytochrome c-like domain"/>
    <property type="match status" value="1"/>
</dbReference>
<feature type="signal peptide" evidence="7">
    <location>
        <begin position="1"/>
        <end position="20"/>
    </location>
</feature>
<keyword evidence="10" id="KW-1185">Reference proteome</keyword>
<sequence>MKAILTTAAILTLSGAAAFAESHAVMVDAEAGEGDFRKCKSCHAISSADEDIVKGGRTGPNLYGVIGRTAGSYEDFNYGDDIVAAGEAGLVWDTTNMVEYLADPKAFLQAYLEDDGAKSKMTFKLKDGEDVAAYLATFSEGEMEEGEGS</sequence>
<protein>
    <submittedName>
        <fullName evidence="9">Cytochrome c family protein</fullName>
    </submittedName>
</protein>
<evidence type="ECO:0000313" key="9">
    <source>
        <dbReference type="EMBL" id="EAQ12174.1"/>
    </source>
</evidence>
<evidence type="ECO:0000256" key="4">
    <source>
        <dbReference type="ARBA" id="ARBA00022982"/>
    </source>
</evidence>
<dbReference type="InterPro" id="IPR036909">
    <property type="entry name" value="Cyt_c-like_dom_sf"/>
</dbReference>
<dbReference type="InterPro" id="IPR009056">
    <property type="entry name" value="Cyt_c-like_dom"/>
</dbReference>
<evidence type="ECO:0000256" key="6">
    <source>
        <dbReference type="PROSITE-ProRule" id="PRU00433"/>
    </source>
</evidence>
<keyword evidence="3 6" id="KW-0479">Metal-binding</keyword>
<gene>
    <name evidence="9" type="ORF">RB2654_08212</name>
</gene>
<organism evidence="9 10">
    <name type="scientific">Maritimibacter alkaliphilus HTCC2654</name>
    <dbReference type="NCBI Taxonomy" id="314271"/>
    <lineage>
        <taxon>Bacteria</taxon>
        <taxon>Pseudomonadati</taxon>
        <taxon>Pseudomonadota</taxon>
        <taxon>Alphaproteobacteria</taxon>
        <taxon>Rhodobacterales</taxon>
        <taxon>Roseobacteraceae</taxon>
        <taxon>Maritimibacter</taxon>
    </lineage>
</organism>
<feature type="chain" id="PRO_5002662256" evidence="7">
    <location>
        <begin position="21"/>
        <end position="149"/>
    </location>
</feature>
<keyword evidence="7" id="KW-0732">Signal</keyword>
<keyword evidence="4" id="KW-0249">Electron transport</keyword>
<dbReference type="PANTHER" id="PTHR11961">
    <property type="entry name" value="CYTOCHROME C"/>
    <property type="match status" value="1"/>
</dbReference>
<dbReference type="PROSITE" id="PS51007">
    <property type="entry name" value="CYTC"/>
    <property type="match status" value="1"/>
</dbReference>
<dbReference type="EMBL" id="AAMT01000009">
    <property type="protein sequence ID" value="EAQ12174.1"/>
    <property type="molecule type" value="Genomic_DNA"/>
</dbReference>
<dbReference type="RefSeq" id="WP_008330452.1">
    <property type="nucleotide sequence ID" value="NZ_CH902578.1"/>
</dbReference>
<dbReference type="Proteomes" id="UP000002931">
    <property type="component" value="Unassembled WGS sequence"/>
</dbReference>
<proteinExistence type="predicted"/>
<dbReference type="InterPro" id="IPR002327">
    <property type="entry name" value="Cyt_c_1A/1B"/>
</dbReference>
<evidence type="ECO:0000256" key="5">
    <source>
        <dbReference type="ARBA" id="ARBA00023004"/>
    </source>
</evidence>
<accession>A3VHI3</accession>
<evidence type="ECO:0000256" key="2">
    <source>
        <dbReference type="ARBA" id="ARBA00022617"/>
    </source>
</evidence>
<evidence type="ECO:0000313" key="10">
    <source>
        <dbReference type="Proteomes" id="UP000002931"/>
    </source>
</evidence>
<keyword evidence="1" id="KW-0813">Transport</keyword>
<evidence type="ECO:0000256" key="1">
    <source>
        <dbReference type="ARBA" id="ARBA00022448"/>
    </source>
</evidence>
<name>A3VHI3_9RHOB</name>
<dbReference type="eggNOG" id="COG3474">
    <property type="taxonomic scope" value="Bacteria"/>
</dbReference>
<keyword evidence="5 6" id="KW-0408">Iron</keyword>
<dbReference type="AlphaFoldDB" id="A3VHI3"/>
<dbReference type="GO" id="GO:0009055">
    <property type="term" value="F:electron transfer activity"/>
    <property type="evidence" value="ECO:0007669"/>
    <property type="project" value="InterPro"/>
</dbReference>
<dbReference type="OrthoDB" id="9805828at2"/>
<comment type="caution">
    <text evidence="9">The sequence shown here is derived from an EMBL/GenBank/DDBJ whole genome shotgun (WGS) entry which is preliminary data.</text>
</comment>
<keyword evidence="2 6" id="KW-0349">Heme</keyword>
<dbReference type="GO" id="GO:0046872">
    <property type="term" value="F:metal ion binding"/>
    <property type="evidence" value="ECO:0007669"/>
    <property type="project" value="UniProtKB-KW"/>
</dbReference>
<evidence type="ECO:0000256" key="7">
    <source>
        <dbReference type="SAM" id="SignalP"/>
    </source>
</evidence>
<dbReference type="HOGENOM" id="CLU_060944_1_0_5"/>
<feature type="domain" description="Cytochrome c" evidence="8">
    <location>
        <begin position="27"/>
        <end position="139"/>
    </location>
</feature>